<keyword evidence="8" id="KW-0807">Transducer</keyword>
<evidence type="ECO:0000313" key="13">
    <source>
        <dbReference type="EMBL" id="HHM02011.1"/>
    </source>
</evidence>
<evidence type="ECO:0000256" key="9">
    <source>
        <dbReference type="SAM" id="MobiDB-lite"/>
    </source>
</evidence>
<dbReference type="PROSITE" id="PS50111">
    <property type="entry name" value="CHEMOTAXIS_TRANSDUC_2"/>
    <property type="match status" value="1"/>
</dbReference>
<feature type="domain" description="HAMP" evidence="12">
    <location>
        <begin position="434"/>
        <end position="486"/>
    </location>
</feature>
<evidence type="ECO:0000256" key="10">
    <source>
        <dbReference type="SAM" id="Phobius"/>
    </source>
</evidence>
<dbReference type="Gene3D" id="1.10.8.500">
    <property type="entry name" value="HAMP domain in histidine kinase"/>
    <property type="match status" value="1"/>
</dbReference>
<dbReference type="Pfam" id="PF00672">
    <property type="entry name" value="HAMP"/>
    <property type="match status" value="1"/>
</dbReference>
<dbReference type="FunFam" id="1.10.287.950:FF:000001">
    <property type="entry name" value="Methyl-accepting chemotaxis sensory transducer"/>
    <property type="match status" value="1"/>
</dbReference>
<evidence type="ECO:0000256" key="7">
    <source>
        <dbReference type="ARBA" id="ARBA00029447"/>
    </source>
</evidence>
<evidence type="ECO:0000256" key="8">
    <source>
        <dbReference type="PROSITE-ProRule" id="PRU00284"/>
    </source>
</evidence>
<accession>A0A7V5RP15</accession>
<evidence type="ECO:0000256" key="2">
    <source>
        <dbReference type="ARBA" id="ARBA00022475"/>
    </source>
</evidence>
<evidence type="ECO:0000259" key="12">
    <source>
        <dbReference type="PROSITE" id="PS50885"/>
    </source>
</evidence>
<organism evidence="13">
    <name type="scientific">Caldithrix abyssi</name>
    <dbReference type="NCBI Taxonomy" id="187145"/>
    <lineage>
        <taxon>Bacteria</taxon>
        <taxon>Pseudomonadati</taxon>
        <taxon>Calditrichota</taxon>
        <taxon>Calditrichia</taxon>
        <taxon>Calditrichales</taxon>
        <taxon>Calditrichaceae</taxon>
        <taxon>Caldithrix</taxon>
    </lineage>
</organism>
<dbReference type="GO" id="GO:0004888">
    <property type="term" value="F:transmembrane signaling receptor activity"/>
    <property type="evidence" value="ECO:0007669"/>
    <property type="project" value="InterPro"/>
</dbReference>
<feature type="domain" description="Methyl-accepting transducer" evidence="11">
    <location>
        <begin position="711"/>
        <end position="940"/>
    </location>
</feature>
<dbReference type="Gene3D" id="3.30.450.20">
    <property type="entry name" value="PAS domain"/>
    <property type="match status" value="1"/>
</dbReference>
<keyword evidence="4 10" id="KW-0812">Transmembrane</keyword>
<feature type="domain" description="HAMP" evidence="12">
    <location>
        <begin position="654"/>
        <end position="706"/>
    </location>
</feature>
<dbReference type="SUPFAM" id="SSF158472">
    <property type="entry name" value="HAMP domain-like"/>
    <property type="match status" value="1"/>
</dbReference>
<dbReference type="EMBL" id="DRLI01000126">
    <property type="protein sequence ID" value="HHM02011.1"/>
    <property type="molecule type" value="Genomic_DNA"/>
</dbReference>
<dbReference type="InterPro" id="IPR004090">
    <property type="entry name" value="Chemotax_Me-accpt_rcpt"/>
</dbReference>
<comment type="similarity">
    <text evidence="7">Belongs to the methyl-accepting chemotaxis (MCP) protein family.</text>
</comment>
<evidence type="ECO:0000256" key="4">
    <source>
        <dbReference type="ARBA" id="ARBA00022692"/>
    </source>
</evidence>
<gene>
    <name evidence="13" type="ORF">ENJ15_03295</name>
</gene>
<dbReference type="Proteomes" id="UP000885771">
    <property type="component" value="Unassembled WGS sequence"/>
</dbReference>
<dbReference type="SMART" id="SM00304">
    <property type="entry name" value="HAMP"/>
    <property type="match status" value="2"/>
</dbReference>
<evidence type="ECO:0000256" key="3">
    <source>
        <dbReference type="ARBA" id="ARBA00022481"/>
    </source>
</evidence>
<dbReference type="CDD" id="cd06225">
    <property type="entry name" value="HAMP"/>
    <property type="match status" value="1"/>
</dbReference>
<dbReference type="Gene3D" id="1.20.120.1530">
    <property type="match status" value="2"/>
</dbReference>
<dbReference type="GO" id="GO:0007165">
    <property type="term" value="P:signal transduction"/>
    <property type="evidence" value="ECO:0007669"/>
    <property type="project" value="UniProtKB-KW"/>
</dbReference>
<dbReference type="Pfam" id="PF02743">
    <property type="entry name" value="dCache_1"/>
    <property type="match status" value="1"/>
</dbReference>
<reference evidence="13" key="1">
    <citation type="journal article" date="2020" name="mSystems">
        <title>Genome- and Community-Level Interaction Insights into Carbon Utilization and Element Cycling Functions of Hydrothermarchaeota in Hydrothermal Sediment.</title>
        <authorList>
            <person name="Zhou Z."/>
            <person name="Liu Y."/>
            <person name="Xu W."/>
            <person name="Pan J."/>
            <person name="Luo Z.H."/>
            <person name="Li M."/>
        </authorList>
    </citation>
    <scope>NUCLEOTIDE SEQUENCE [LARGE SCALE GENOMIC DNA]</scope>
    <source>
        <strain evidence="13">HyVt-460</strain>
    </source>
</reference>
<feature type="transmembrane region" description="Helical" evidence="10">
    <location>
        <begin position="415"/>
        <end position="433"/>
    </location>
</feature>
<feature type="compositionally biased region" description="Polar residues" evidence="9">
    <location>
        <begin position="722"/>
        <end position="774"/>
    </location>
</feature>
<dbReference type="PRINTS" id="PR00260">
    <property type="entry name" value="CHEMTRNSDUCR"/>
</dbReference>
<dbReference type="PANTHER" id="PTHR43531">
    <property type="entry name" value="PROTEIN ICFG"/>
    <property type="match status" value="1"/>
</dbReference>
<evidence type="ECO:0000256" key="5">
    <source>
        <dbReference type="ARBA" id="ARBA00022989"/>
    </source>
</evidence>
<evidence type="ECO:0000256" key="6">
    <source>
        <dbReference type="ARBA" id="ARBA00023136"/>
    </source>
</evidence>
<dbReference type="Gene3D" id="1.10.287.950">
    <property type="entry name" value="Methyl-accepting chemotaxis protein"/>
    <property type="match status" value="1"/>
</dbReference>
<comment type="subcellular location">
    <subcellularLocation>
        <location evidence="1">Cell membrane</location>
        <topology evidence="1">Multi-pass membrane protein</topology>
    </subcellularLocation>
</comment>
<protein>
    <submittedName>
        <fullName evidence="13">HAMP domain-containing protein</fullName>
    </submittedName>
</protein>
<dbReference type="InterPro" id="IPR051310">
    <property type="entry name" value="MCP_chemotaxis"/>
</dbReference>
<feature type="region of interest" description="Disordered" evidence="9">
    <location>
        <begin position="969"/>
        <end position="1008"/>
    </location>
</feature>
<dbReference type="AlphaFoldDB" id="A0A7V5RP15"/>
<dbReference type="PROSITE" id="PS50885">
    <property type="entry name" value="HAMP"/>
    <property type="match status" value="2"/>
</dbReference>
<dbReference type="InterPro" id="IPR003660">
    <property type="entry name" value="HAMP_dom"/>
</dbReference>
<dbReference type="Pfam" id="PF00015">
    <property type="entry name" value="MCPsignal"/>
    <property type="match status" value="1"/>
</dbReference>
<dbReference type="InterPro" id="IPR033479">
    <property type="entry name" value="dCache_1"/>
</dbReference>
<dbReference type="InterPro" id="IPR004089">
    <property type="entry name" value="MCPsignal_dom"/>
</dbReference>
<keyword evidence="2" id="KW-1003">Cell membrane</keyword>
<name>A0A7V5RP15_CALAY</name>
<keyword evidence="6 10" id="KW-0472">Membrane</keyword>
<dbReference type="Pfam" id="PF18947">
    <property type="entry name" value="HAMP_2"/>
    <property type="match status" value="1"/>
</dbReference>
<feature type="compositionally biased region" description="Acidic residues" evidence="9">
    <location>
        <begin position="981"/>
        <end position="997"/>
    </location>
</feature>
<evidence type="ECO:0000259" key="11">
    <source>
        <dbReference type="PROSITE" id="PS50111"/>
    </source>
</evidence>
<keyword evidence="5 10" id="KW-1133">Transmembrane helix</keyword>
<dbReference type="PANTHER" id="PTHR43531:SF14">
    <property type="entry name" value="METHYL-ACCEPTING CHEMOTAXIS PROTEIN I-RELATED"/>
    <property type="match status" value="1"/>
</dbReference>
<dbReference type="InterPro" id="IPR041395">
    <property type="entry name" value="McpB_HAMP_3rd"/>
</dbReference>
<comment type="caution">
    <text evidence="13">The sequence shown here is derived from an EMBL/GenBank/DDBJ whole genome shotgun (WGS) entry which is preliminary data.</text>
</comment>
<keyword evidence="3" id="KW-0488">Methylation</keyword>
<dbReference type="SUPFAM" id="SSF58104">
    <property type="entry name" value="Methyl-accepting chemotaxis protein (MCP) signaling domain"/>
    <property type="match status" value="1"/>
</dbReference>
<sequence>MKNFSIQKKLVLSFLFVTTVAVAITGISSYWQARDALQDRAMAQLSALRANKSYQIESYMKQIEHQITALSESHTVVNAMDEFSVAFGQLKNAYLNEEIEAGLAGYYNHEFVKRLNKNTGESYNYQSYIPTGNAARYLQFQYIVNNPSPTGEKLALDYARDNSAYSHAHKKYHPVLRSYLQKFGYYDIFLVNNDGDIVYTVFKEVDYATNLLRGPYKDSNIAAAFRGVRNASAPDAIKLEDFKFYKPSYGAPASFIASPVFKGDRQLGVLIFQMPIDEINNIMTDNHSWRESGLGSTGEAFLIGSDYKMRSASRFLIEDKESYFKALSASGYNQDEIDKMRIYDSPILLQTIKTEATEDVMKGNKANKIITDYRGEQVLNSYSPLKINGVKWAIISKIDEDEAFASVYSLRNSTLLWGLMIMLLAGGGAFWYGKKFSKPIIDISEVAKNIARGDMRDQLEYEGSDEIGQLADSFREMSRALSEKARAAQSIARGDLEVIIEKASEADELGMAMQQMKEKIQKVAQSMQETIGLQKEGQLSARCELSDMEGAYAALVRGMNDALDAVICPMKKSISVIGEYAAGNFENAMDELPGEQKTLSDALNGIRDNLMAVIEEGIKLSEEAARGNLSFRGDTEQFTGAYRNIIDGFNKALDAAIEPVNESLEVLNQAASGNLTARVVGDYQGDHAKIKTALNHTLDALDEVLGQVNEAVEQVNEGARQVSDNSQSVSQGATEQASSLQEISASMTEINSQARSNAENTEQAQAISEQTKSAADSGHERMQRMMESINNINVASKEISKIIKAIDEIAFQTNLLSLNAAVEAARAGVHGKGFAVVAEEVRNLAQRSAKAARETAELIEGSVNKAREGMDIANATSEALGEIISGITKSKDLIDEIAVASREQVSGIEQTTLALGQIDKVTQANTASAEESAAASEELSGQAQTLKQVIARFKLSSVKQSFIHTAGAGAEQEVQEHYGEEPEEFSGENNFDDEEISIELSDHEFGDF</sequence>
<feature type="region of interest" description="Disordered" evidence="9">
    <location>
        <begin position="717"/>
        <end position="779"/>
    </location>
</feature>
<dbReference type="CDD" id="cd11386">
    <property type="entry name" value="MCP_signal"/>
    <property type="match status" value="1"/>
</dbReference>
<proteinExistence type="inferred from homology"/>
<dbReference type="GO" id="GO:0006935">
    <property type="term" value="P:chemotaxis"/>
    <property type="evidence" value="ECO:0007669"/>
    <property type="project" value="UniProtKB-KW"/>
</dbReference>
<dbReference type="SMART" id="SM00283">
    <property type="entry name" value="MA"/>
    <property type="match status" value="1"/>
</dbReference>
<dbReference type="Pfam" id="PF18575">
    <property type="entry name" value="HAMP_N3"/>
    <property type="match status" value="1"/>
</dbReference>
<evidence type="ECO:0000256" key="1">
    <source>
        <dbReference type="ARBA" id="ARBA00004651"/>
    </source>
</evidence>
<dbReference type="GO" id="GO:0005886">
    <property type="term" value="C:plasma membrane"/>
    <property type="evidence" value="ECO:0007669"/>
    <property type="project" value="UniProtKB-SubCell"/>
</dbReference>